<feature type="domain" description="Glycosyltransferase subfamily 4-like N-terminal" evidence="4">
    <location>
        <begin position="18"/>
        <end position="175"/>
    </location>
</feature>
<dbReference type="Proteomes" id="UP000682843">
    <property type="component" value="Chromosome"/>
</dbReference>
<evidence type="ECO:0000256" key="2">
    <source>
        <dbReference type="ARBA" id="ARBA00022679"/>
    </source>
</evidence>
<dbReference type="Gene3D" id="3.40.50.2000">
    <property type="entry name" value="Glycogen Phosphorylase B"/>
    <property type="match status" value="2"/>
</dbReference>
<proteinExistence type="predicted"/>
<gene>
    <name evidence="5" type="ORF">RPMA_09810</name>
</gene>
<keyword evidence="2" id="KW-0808">Transferase</keyword>
<dbReference type="InterPro" id="IPR001296">
    <property type="entry name" value="Glyco_trans_1"/>
</dbReference>
<dbReference type="Pfam" id="PF00534">
    <property type="entry name" value="Glycos_transf_1"/>
    <property type="match status" value="1"/>
</dbReference>
<keyword evidence="6" id="KW-1185">Reference proteome</keyword>
<dbReference type="Pfam" id="PF13439">
    <property type="entry name" value="Glyco_transf_4"/>
    <property type="match status" value="1"/>
</dbReference>
<evidence type="ECO:0000259" key="3">
    <source>
        <dbReference type="Pfam" id="PF00534"/>
    </source>
</evidence>
<reference evidence="5 6" key="1">
    <citation type="submission" date="2019-02" db="EMBL/GenBank/DDBJ databases">
        <title>Emended description of the genus Rhodopseudomonas and description of Rhodopseudomonas albus sp. nov., a non-phototrophic, heavy-metal-tolerant bacterium isolated from garden soil.</title>
        <authorList>
            <person name="Bao Z."/>
            <person name="Cao W.W."/>
            <person name="Sato Y."/>
            <person name="Nishizawa T."/>
            <person name="Zhao J."/>
            <person name="Guo Y."/>
            <person name="Ohta H."/>
        </authorList>
    </citation>
    <scope>NUCLEOTIDE SEQUENCE [LARGE SCALE GENOMIC DNA]</scope>
    <source>
        <strain evidence="5 6">SK50-23</strain>
    </source>
</reference>
<keyword evidence="1" id="KW-0328">Glycosyltransferase</keyword>
<evidence type="ECO:0000313" key="6">
    <source>
        <dbReference type="Proteomes" id="UP000682843"/>
    </source>
</evidence>
<name>A0ABX8A5T4_9BRAD</name>
<sequence length="362" mass="38618">MRSRLPSVVFLLPDLGGGGAQQVMLNLARSLDTRRFAPQLVVLGRTATLAGAVAQHVPVTYANANRIRSALPWLIGHLRALRPSIVISTLAYTNIALLAASPLLPRGTRLVVREANTPDATLKALPRIPGKALYRWLYPRASRVIAQSATIAAQLGEIAPIVTGNISIIPNPVDVTALRQIAHHPRRRPGRGLRLIGAGRLTHQKGFDRLISIAARLPTDSEMTIFGDGPDRTALAAQIEKLGLGARVDLAGFVSDLPAHLAGADALVMPSRWEGLPNVALEALAVGTPVLASPEAALQDIAAAAPYAVRIAASEDEFVDKLCEWPEVVPAGPRASLLPPEYEAASVVRQLETVFTEILNEH</sequence>
<organism evidence="5 6">
    <name type="scientific">Tardiphaga alba</name>
    <dbReference type="NCBI Taxonomy" id="340268"/>
    <lineage>
        <taxon>Bacteria</taxon>
        <taxon>Pseudomonadati</taxon>
        <taxon>Pseudomonadota</taxon>
        <taxon>Alphaproteobacteria</taxon>
        <taxon>Hyphomicrobiales</taxon>
        <taxon>Nitrobacteraceae</taxon>
        <taxon>Tardiphaga</taxon>
    </lineage>
</organism>
<evidence type="ECO:0000313" key="5">
    <source>
        <dbReference type="EMBL" id="QUS39098.1"/>
    </source>
</evidence>
<accession>A0ABX8A5T4</accession>
<protein>
    <submittedName>
        <fullName evidence="5">Glycosyltransferase</fullName>
    </submittedName>
</protein>
<dbReference type="PANTHER" id="PTHR12526">
    <property type="entry name" value="GLYCOSYLTRANSFERASE"/>
    <property type="match status" value="1"/>
</dbReference>
<dbReference type="PANTHER" id="PTHR12526:SF510">
    <property type="entry name" value="D-INOSITOL 3-PHOSPHATE GLYCOSYLTRANSFERASE"/>
    <property type="match status" value="1"/>
</dbReference>
<evidence type="ECO:0000259" key="4">
    <source>
        <dbReference type="Pfam" id="PF13439"/>
    </source>
</evidence>
<evidence type="ECO:0000256" key="1">
    <source>
        <dbReference type="ARBA" id="ARBA00022676"/>
    </source>
</evidence>
<dbReference type="InterPro" id="IPR028098">
    <property type="entry name" value="Glyco_trans_4-like_N"/>
</dbReference>
<dbReference type="CDD" id="cd03811">
    <property type="entry name" value="GT4_GT28_WabH-like"/>
    <property type="match status" value="1"/>
</dbReference>
<feature type="domain" description="Glycosyl transferase family 1" evidence="3">
    <location>
        <begin position="195"/>
        <end position="305"/>
    </location>
</feature>
<dbReference type="SUPFAM" id="SSF53756">
    <property type="entry name" value="UDP-Glycosyltransferase/glycogen phosphorylase"/>
    <property type="match status" value="1"/>
</dbReference>
<dbReference type="EMBL" id="CP036498">
    <property type="protein sequence ID" value="QUS39098.1"/>
    <property type="molecule type" value="Genomic_DNA"/>
</dbReference>